<dbReference type="OrthoDB" id="9797498at2"/>
<dbReference type="SUPFAM" id="SSF51556">
    <property type="entry name" value="Metallo-dependent hydrolases"/>
    <property type="match status" value="1"/>
</dbReference>
<organism evidence="3 4">
    <name type="scientific">Hymenobacter nivis</name>
    <dbReference type="NCBI Taxonomy" id="1850093"/>
    <lineage>
        <taxon>Bacteria</taxon>
        <taxon>Pseudomonadati</taxon>
        <taxon>Bacteroidota</taxon>
        <taxon>Cytophagia</taxon>
        <taxon>Cytophagales</taxon>
        <taxon>Hymenobacteraceae</taxon>
        <taxon>Hymenobacter</taxon>
    </lineage>
</organism>
<evidence type="ECO:0000259" key="2">
    <source>
        <dbReference type="Pfam" id="PF01979"/>
    </source>
</evidence>
<dbReference type="InterPro" id="IPR051781">
    <property type="entry name" value="Metallo-dep_Hydrolase"/>
</dbReference>
<reference evidence="4" key="1">
    <citation type="submission" date="2018-04" db="EMBL/GenBank/DDBJ databases">
        <title>Complete genome of Antarctic heterotrophic bacterium Hymenobacter nivis.</title>
        <authorList>
            <person name="Terashima M."/>
        </authorList>
    </citation>
    <scope>NUCLEOTIDE SEQUENCE [LARGE SCALE GENOMIC DNA]</scope>
    <source>
        <strain evidence="4">NBRC 111535</strain>
    </source>
</reference>
<evidence type="ECO:0000256" key="1">
    <source>
        <dbReference type="SAM" id="SignalP"/>
    </source>
</evidence>
<name>A0A2Z3GSW5_9BACT</name>
<dbReference type="Proteomes" id="UP000245999">
    <property type="component" value="Chromosome"/>
</dbReference>
<dbReference type="AlphaFoldDB" id="A0A2Z3GSW5"/>
<protein>
    <submittedName>
        <fullName evidence="3">Amidohydrolase</fullName>
    </submittedName>
</protein>
<accession>A0A2Z3GSW5</accession>
<dbReference type="EMBL" id="CP029145">
    <property type="protein sequence ID" value="AWM34155.1"/>
    <property type="molecule type" value="Genomic_DNA"/>
</dbReference>
<feature type="chain" id="PRO_5016394962" evidence="1">
    <location>
        <begin position="23"/>
        <end position="479"/>
    </location>
</feature>
<dbReference type="InterPro" id="IPR011059">
    <property type="entry name" value="Metal-dep_hydrolase_composite"/>
</dbReference>
<gene>
    <name evidence="3" type="ORF">DDQ68_16000</name>
</gene>
<dbReference type="RefSeq" id="WP_109657201.1">
    <property type="nucleotide sequence ID" value="NZ_CP029145.1"/>
</dbReference>
<sequence length="479" mass="50775">MKVYTLALGLGGAALLAGSARSAAPAKTYDLVISHVGVVDVVTGQVLPDQTVAVAGGKIVQVGPAARARYAARQTIDGTGRYLMPGLWDMHVHFRGGDSLAAANKKSLALYLVHGITTVRDCGGDLTQRIFAWRRAEDAGTLAGPRIFTSGPKIDGPAAYWPGSLEVETPNQVSQALDSLQRLKVDFVKIYDSKISPEAYLNTITQAEARGMKTTGHMPYSVTLGDAVSRGLDATEHLYYVFKACSSKEDSLTAVVRASLKTPKPLGLFAMLPAVYDTYSPAAAARIFQAMATHHTAAVPTLAIGKTLAELGENDHAHDSLRAYIDPKIQATYARRLASARLQPAATRAFTQKLEAKFMTLVPQMQAAGVVLLAGSDSGAFNSFMYPGSSLQDELTLLVQAGLTPAQALRAATLNGARFMGVADRSGTIAVGKDADLLLLNANPLANINNVKQIAAVVARGKAYQRADLNRMLAAVKNK</sequence>
<dbReference type="PANTHER" id="PTHR43135:SF3">
    <property type="entry name" value="ALPHA-D-RIBOSE 1-METHYLPHOSPHONATE 5-TRIPHOSPHATE DIPHOSPHATASE"/>
    <property type="match status" value="1"/>
</dbReference>
<dbReference type="Gene3D" id="2.30.40.10">
    <property type="entry name" value="Urease, subunit C, domain 1"/>
    <property type="match status" value="1"/>
</dbReference>
<dbReference type="InterPro" id="IPR032466">
    <property type="entry name" value="Metal_Hydrolase"/>
</dbReference>
<evidence type="ECO:0000313" key="4">
    <source>
        <dbReference type="Proteomes" id="UP000245999"/>
    </source>
</evidence>
<proteinExistence type="predicted"/>
<keyword evidence="4" id="KW-1185">Reference proteome</keyword>
<dbReference type="Gene3D" id="3.30.110.90">
    <property type="entry name" value="Amidohydrolase"/>
    <property type="match status" value="1"/>
</dbReference>
<dbReference type="KEGG" id="hnv:DDQ68_16000"/>
<dbReference type="Gene3D" id="1.20.58.520">
    <property type="entry name" value="Amidohydrolase"/>
    <property type="match status" value="1"/>
</dbReference>
<dbReference type="GO" id="GO:0016810">
    <property type="term" value="F:hydrolase activity, acting on carbon-nitrogen (but not peptide) bonds"/>
    <property type="evidence" value="ECO:0007669"/>
    <property type="project" value="InterPro"/>
</dbReference>
<evidence type="ECO:0000313" key="3">
    <source>
        <dbReference type="EMBL" id="AWM34155.1"/>
    </source>
</evidence>
<keyword evidence="1" id="KW-0732">Signal</keyword>
<dbReference type="PANTHER" id="PTHR43135">
    <property type="entry name" value="ALPHA-D-RIBOSE 1-METHYLPHOSPHONATE 5-TRIPHOSPHATE DIPHOSPHATASE"/>
    <property type="match status" value="1"/>
</dbReference>
<dbReference type="Gene3D" id="3.40.50.10910">
    <property type="entry name" value="Amidohydrolase"/>
    <property type="match status" value="1"/>
</dbReference>
<dbReference type="Pfam" id="PF01979">
    <property type="entry name" value="Amidohydro_1"/>
    <property type="match status" value="1"/>
</dbReference>
<feature type="signal peptide" evidence="1">
    <location>
        <begin position="1"/>
        <end position="22"/>
    </location>
</feature>
<feature type="domain" description="Amidohydrolase-related" evidence="2">
    <location>
        <begin position="82"/>
        <end position="462"/>
    </location>
</feature>
<dbReference type="SUPFAM" id="SSF51338">
    <property type="entry name" value="Composite domain of metallo-dependent hydrolases"/>
    <property type="match status" value="1"/>
</dbReference>
<dbReference type="InterPro" id="IPR006680">
    <property type="entry name" value="Amidohydro-rel"/>
</dbReference>